<evidence type="ECO:0000256" key="2">
    <source>
        <dbReference type="ARBA" id="ARBA00007935"/>
    </source>
</evidence>
<evidence type="ECO:0000256" key="4">
    <source>
        <dbReference type="ARBA" id="ARBA00022475"/>
    </source>
</evidence>
<evidence type="ECO:0000313" key="12">
    <source>
        <dbReference type="EMBL" id="KGK97730.1"/>
    </source>
</evidence>
<dbReference type="GO" id="GO:0033214">
    <property type="term" value="P:siderophore-iron import into cell"/>
    <property type="evidence" value="ECO:0007669"/>
    <property type="project" value="TreeGrafter"/>
</dbReference>
<keyword evidence="7 11" id="KW-0472">Membrane</keyword>
<dbReference type="OrthoDB" id="57034at2157"/>
<feature type="transmembrane region" description="Helical" evidence="11">
    <location>
        <begin position="93"/>
        <end position="114"/>
    </location>
</feature>
<comment type="caution">
    <text evidence="12">The sequence shown here is derived from an EMBL/GenBank/DDBJ whole genome shotgun (WGS) entry which is preliminary data.</text>
</comment>
<keyword evidence="13" id="KW-1185">Reference proteome</keyword>
<evidence type="ECO:0000313" key="13">
    <source>
        <dbReference type="Proteomes" id="UP000029859"/>
    </source>
</evidence>
<dbReference type="GO" id="GO:0005886">
    <property type="term" value="C:plasma membrane"/>
    <property type="evidence" value="ECO:0007669"/>
    <property type="project" value="UniProtKB-SubCell"/>
</dbReference>
<reference evidence="12 13" key="1">
    <citation type="submission" date="2014-09" db="EMBL/GenBank/DDBJ databases">
        <title>Draft genome sequence of an obligately methylotrophic methanogen, Methanococcoides methylutens, isolated from marine sediment.</title>
        <authorList>
            <person name="Guan Y."/>
            <person name="Ngugi D.K."/>
            <person name="Blom J."/>
            <person name="Ali S."/>
            <person name="Ferry J.G."/>
            <person name="Stingl U."/>
        </authorList>
    </citation>
    <scope>NUCLEOTIDE SEQUENCE [LARGE SCALE GENOMIC DNA]</scope>
    <source>
        <strain evidence="12 13">DSM 2657</strain>
    </source>
</reference>
<evidence type="ECO:0000256" key="8">
    <source>
        <dbReference type="ARBA" id="ARBA00053891"/>
    </source>
</evidence>
<evidence type="ECO:0000256" key="5">
    <source>
        <dbReference type="ARBA" id="ARBA00022692"/>
    </source>
</evidence>
<dbReference type="Pfam" id="PF01032">
    <property type="entry name" value="FecCD"/>
    <property type="match status" value="1"/>
</dbReference>
<dbReference type="Proteomes" id="UP000029859">
    <property type="component" value="Unassembled WGS sequence"/>
</dbReference>
<keyword evidence="5 11" id="KW-0812">Transmembrane</keyword>
<feature type="transmembrane region" description="Helical" evidence="11">
    <location>
        <begin position="27"/>
        <end position="45"/>
    </location>
</feature>
<evidence type="ECO:0000256" key="6">
    <source>
        <dbReference type="ARBA" id="ARBA00022989"/>
    </source>
</evidence>
<dbReference type="InterPro" id="IPR000522">
    <property type="entry name" value="ABC_transptr_permease_BtuC"/>
</dbReference>
<organism evidence="12 13">
    <name type="scientific">Methanococcoides methylutens</name>
    <dbReference type="NCBI Taxonomy" id="2226"/>
    <lineage>
        <taxon>Archaea</taxon>
        <taxon>Methanobacteriati</taxon>
        <taxon>Methanobacteriota</taxon>
        <taxon>Stenosarchaea group</taxon>
        <taxon>Methanomicrobia</taxon>
        <taxon>Methanosarcinales</taxon>
        <taxon>Methanosarcinaceae</taxon>
        <taxon>Methanococcoides</taxon>
    </lineage>
</organism>
<dbReference type="FunFam" id="1.10.3470.10:FF:000001">
    <property type="entry name" value="Vitamin B12 ABC transporter permease BtuC"/>
    <property type="match status" value="1"/>
</dbReference>
<feature type="transmembrane region" description="Helical" evidence="11">
    <location>
        <begin position="145"/>
        <end position="163"/>
    </location>
</feature>
<proteinExistence type="inferred from homology"/>
<evidence type="ECO:0000256" key="9">
    <source>
        <dbReference type="ARBA" id="ARBA00064420"/>
    </source>
</evidence>
<dbReference type="PANTHER" id="PTHR30472">
    <property type="entry name" value="FERRIC ENTEROBACTIN TRANSPORT SYSTEM PERMEASE PROTEIN"/>
    <property type="match status" value="1"/>
</dbReference>
<dbReference type="GO" id="GO:0022857">
    <property type="term" value="F:transmembrane transporter activity"/>
    <property type="evidence" value="ECO:0007669"/>
    <property type="project" value="InterPro"/>
</dbReference>
<dbReference type="SUPFAM" id="SSF81345">
    <property type="entry name" value="ABC transporter involved in vitamin B12 uptake, BtuC"/>
    <property type="match status" value="1"/>
</dbReference>
<evidence type="ECO:0000256" key="1">
    <source>
        <dbReference type="ARBA" id="ARBA00004651"/>
    </source>
</evidence>
<dbReference type="CDD" id="cd06550">
    <property type="entry name" value="TM_ABC_iron-siderophores_like"/>
    <property type="match status" value="1"/>
</dbReference>
<comment type="similarity">
    <text evidence="2">Belongs to the binding-protein-dependent transport system permease family. FecCD subfamily.</text>
</comment>
<gene>
    <name evidence="12" type="ORF">LI82_08085</name>
</gene>
<evidence type="ECO:0000256" key="10">
    <source>
        <dbReference type="ARBA" id="ARBA00071366"/>
    </source>
</evidence>
<dbReference type="PANTHER" id="PTHR30472:SF70">
    <property type="entry name" value="MOLYBDATE IMPORT SYSTEM PERMEASE PROTEIN MOLB"/>
    <property type="match status" value="1"/>
</dbReference>
<accession>A0A099SXR9</accession>
<feature type="transmembrane region" description="Helical" evidence="11">
    <location>
        <begin position="224"/>
        <end position="245"/>
    </location>
</feature>
<evidence type="ECO:0000256" key="7">
    <source>
        <dbReference type="ARBA" id="ARBA00023136"/>
    </source>
</evidence>
<dbReference type="Gene3D" id="1.10.3470.10">
    <property type="entry name" value="ABC transporter involved in vitamin B12 uptake, BtuC"/>
    <property type="match status" value="1"/>
</dbReference>
<evidence type="ECO:0000256" key="11">
    <source>
        <dbReference type="SAM" id="Phobius"/>
    </source>
</evidence>
<evidence type="ECO:0000256" key="3">
    <source>
        <dbReference type="ARBA" id="ARBA00022448"/>
    </source>
</evidence>
<comment type="subunit">
    <text evidence="9">The complex is composed of two ATP-binding proteins (BtuD), two transmembrane proteins (BtuC) and a solute-binding protein (BtuF).</text>
</comment>
<feature type="transmembrane region" description="Helical" evidence="11">
    <location>
        <begin position="266"/>
        <end position="289"/>
    </location>
</feature>
<feature type="transmembrane region" description="Helical" evidence="11">
    <location>
        <begin position="52"/>
        <end position="73"/>
    </location>
</feature>
<keyword evidence="3" id="KW-0813">Transport</keyword>
<dbReference type="AlphaFoldDB" id="A0A099SXR9"/>
<protein>
    <recommendedName>
        <fullName evidence="10">Cobalamin import system permease protein BtuC</fullName>
    </recommendedName>
</protein>
<comment type="function">
    <text evidence="8">Required for corrinoid utilization. Probably part of the ABC transporter complex BtuCDF involved in cobalamin (vitamin B12) import. Probably involved in the translocation of the substrate across the membrane.</text>
</comment>
<feature type="transmembrane region" description="Helical" evidence="11">
    <location>
        <begin position="336"/>
        <end position="354"/>
    </location>
</feature>
<keyword evidence="4" id="KW-1003">Cell membrane</keyword>
<comment type="subcellular location">
    <subcellularLocation>
        <location evidence="1">Cell membrane</location>
        <topology evidence="1">Multi-pass membrane protein</topology>
    </subcellularLocation>
</comment>
<keyword evidence="6 11" id="KW-1133">Transmembrane helix</keyword>
<name>A0A099SXR9_METMT</name>
<feature type="transmembrane region" description="Helical" evidence="11">
    <location>
        <begin position="121"/>
        <end position="139"/>
    </location>
</feature>
<feature type="transmembrane region" description="Helical" evidence="11">
    <location>
        <begin position="175"/>
        <end position="199"/>
    </location>
</feature>
<sequence length="362" mass="39054">MVSDTGIKKSSRLWWIIHRLSGSNNQILLVFFLMVFLFGFSFFIGRYSIPPLTIMSSLVSHLVSLIVSLFVSVDPASSSNVDTVIFQVRLPRIIAAMLVGAGLSVSGASFQGLFRNPLVSPHILGVAAGAGFGACFGILISENIIMIQLMAFSFGLSAAFLSYGLSRFCRATVTLVLVLSGIIVGAVFTALTSLVKYVADPYDKLPEMVFWLMGSLSSVRFDDLVYVAPGMLVSMLILVLIGWRINILSLGEDEAKSLGIDTRKMTILVVICATLITTSAVSISGIIGWVGLVVPHIARMIVGPEHKKLLPMSIFLGASFLLVVDDLARSLMSIEIPLGVLTALIGAPFFAYLLQRKKVGWS</sequence>
<dbReference type="EMBL" id="JRHO01000014">
    <property type="protein sequence ID" value="KGK97730.1"/>
    <property type="molecule type" value="Genomic_DNA"/>
</dbReference>
<dbReference type="InterPro" id="IPR037294">
    <property type="entry name" value="ABC_BtuC-like"/>
</dbReference>